<name>A0AAD1XFZ6_EUPCR</name>
<protein>
    <submittedName>
        <fullName evidence="2">Uncharacterized protein</fullName>
    </submittedName>
</protein>
<gene>
    <name evidence="2" type="ORF">ECRASSUSDP1_LOCUS12010</name>
</gene>
<comment type="caution">
    <text evidence="2">The sequence shown here is derived from an EMBL/GenBank/DDBJ whole genome shotgun (WGS) entry which is preliminary data.</text>
</comment>
<dbReference type="Proteomes" id="UP001295684">
    <property type="component" value="Unassembled WGS sequence"/>
</dbReference>
<accession>A0AAD1XFZ6</accession>
<keyword evidence="3" id="KW-1185">Reference proteome</keyword>
<proteinExistence type="predicted"/>
<evidence type="ECO:0000313" key="2">
    <source>
        <dbReference type="EMBL" id="CAI2370692.1"/>
    </source>
</evidence>
<keyword evidence="1" id="KW-0175">Coiled coil</keyword>
<evidence type="ECO:0000313" key="3">
    <source>
        <dbReference type="Proteomes" id="UP001295684"/>
    </source>
</evidence>
<organism evidence="2 3">
    <name type="scientific">Euplotes crassus</name>
    <dbReference type="NCBI Taxonomy" id="5936"/>
    <lineage>
        <taxon>Eukaryota</taxon>
        <taxon>Sar</taxon>
        <taxon>Alveolata</taxon>
        <taxon>Ciliophora</taxon>
        <taxon>Intramacronucleata</taxon>
        <taxon>Spirotrichea</taxon>
        <taxon>Hypotrichia</taxon>
        <taxon>Euplotida</taxon>
        <taxon>Euplotidae</taxon>
        <taxon>Moneuplotes</taxon>
    </lineage>
</organism>
<evidence type="ECO:0000256" key="1">
    <source>
        <dbReference type="SAM" id="Coils"/>
    </source>
</evidence>
<sequence length="282" mass="32630">MTYFAKLKKEEKSLKIKCKKAKGAGDYITKQKKIESNLQKIHDLEKRIYDENLKIKRKGDKFLKISKRERSPQKMEGLMAQIKDAKSKIKKREAAFATQEVLTYDQILEQTDKLELENEELQAMIEQVKIEKQPDPIAADKINKELEEVEAERVEAQDTFNTLRKENDHEIKFSKKITKELLSEHKKLKFKLAEVLKEGRILTLKMKQKIRKLNMGAKLNPLHYTPQNTSLKSNEDLRVINSSLGQHSSVNLKITDTGSAACYQIQPYESSSTNNTILPKLK</sequence>
<dbReference type="EMBL" id="CAMPGE010011893">
    <property type="protein sequence ID" value="CAI2370692.1"/>
    <property type="molecule type" value="Genomic_DNA"/>
</dbReference>
<reference evidence="2" key="1">
    <citation type="submission" date="2023-07" db="EMBL/GenBank/DDBJ databases">
        <authorList>
            <consortium name="AG Swart"/>
            <person name="Singh M."/>
            <person name="Singh A."/>
            <person name="Seah K."/>
            <person name="Emmerich C."/>
        </authorList>
    </citation>
    <scope>NUCLEOTIDE SEQUENCE</scope>
    <source>
        <strain evidence="2">DP1</strain>
    </source>
</reference>
<feature type="coiled-coil region" evidence="1">
    <location>
        <begin position="75"/>
        <end position="166"/>
    </location>
</feature>
<dbReference type="AlphaFoldDB" id="A0AAD1XFZ6"/>